<name>A0AA96GFZ7_9BACT</name>
<dbReference type="RefSeq" id="WP_312646166.1">
    <property type="nucleotide sequence ID" value="NZ_CP116967.1"/>
</dbReference>
<feature type="chain" id="PRO_5041699031" evidence="2">
    <location>
        <begin position="26"/>
        <end position="385"/>
    </location>
</feature>
<dbReference type="SUPFAM" id="SSF56935">
    <property type="entry name" value="Porins"/>
    <property type="match status" value="1"/>
</dbReference>
<dbReference type="KEGG" id="nall:PP769_06555"/>
<keyword evidence="4" id="KW-1185">Reference proteome</keyword>
<feature type="signal peptide" evidence="2">
    <location>
        <begin position="1"/>
        <end position="25"/>
    </location>
</feature>
<evidence type="ECO:0000256" key="1">
    <source>
        <dbReference type="SAM" id="MobiDB-lite"/>
    </source>
</evidence>
<proteinExistence type="predicted"/>
<protein>
    <submittedName>
        <fullName evidence="3">LbtU family siderophore porin</fullName>
    </submittedName>
</protein>
<accession>A0AA96GFZ7</accession>
<gene>
    <name evidence="3" type="ORF">PP769_06555</name>
</gene>
<evidence type="ECO:0000313" key="3">
    <source>
        <dbReference type="EMBL" id="WNM59420.1"/>
    </source>
</evidence>
<feature type="region of interest" description="Disordered" evidence="1">
    <location>
        <begin position="29"/>
        <end position="50"/>
    </location>
</feature>
<keyword evidence="2" id="KW-0732">Signal</keyword>
<organism evidence="3 4">
    <name type="scientific">Candidatus Nitrospira allomarina</name>
    <dbReference type="NCBI Taxonomy" id="3020900"/>
    <lineage>
        <taxon>Bacteria</taxon>
        <taxon>Pseudomonadati</taxon>
        <taxon>Nitrospirota</taxon>
        <taxon>Nitrospiria</taxon>
        <taxon>Nitrospirales</taxon>
        <taxon>Nitrospiraceae</taxon>
        <taxon>Nitrospira</taxon>
    </lineage>
</organism>
<dbReference type="EMBL" id="CP116967">
    <property type="protein sequence ID" value="WNM59420.1"/>
    <property type="molecule type" value="Genomic_DNA"/>
</dbReference>
<evidence type="ECO:0000256" key="2">
    <source>
        <dbReference type="SAM" id="SignalP"/>
    </source>
</evidence>
<dbReference type="AlphaFoldDB" id="A0AA96GFZ7"/>
<dbReference type="Proteomes" id="UP001302719">
    <property type="component" value="Chromosome"/>
</dbReference>
<reference evidence="3 4" key="1">
    <citation type="submission" date="2023-01" db="EMBL/GenBank/DDBJ databases">
        <title>Cultivation and genomic characterization of new, ubiquitous marine nitrite-oxidizing bacteria from the Nitrospirales.</title>
        <authorList>
            <person name="Mueller A.J."/>
            <person name="Daebeler A."/>
            <person name="Herbold C.W."/>
            <person name="Kirkegaard R.H."/>
            <person name="Daims H."/>
        </authorList>
    </citation>
    <scope>NUCLEOTIDE SEQUENCE [LARGE SCALE GENOMIC DNA]</scope>
    <source>
        <strain evidence="3 4">VA</strain>
    </source>
</reference>
<sequence length="385" mass="43169">MTTLRVGFLGWALLMCLLLPNLATAQEEPAIPENSSTGEDSSKDKLKRAPSTVRIYRSPEERREAAAGTQLTPWLKFGAVVDIEKEWQTNNFKNGIKTVDNPDTELAIELGFEVTSIEWLEAELLFAIEDNGSEHYQEVDEGFVGVNLDDFGAKVGLLYLPFGEFYSHFVTGPLVEFAQTRGPGVILDYTLWDALELSAYTFDGKVDKKGHSGKHQFDWGVAAEYVNEDESIRIGGGYISDLGEGDAEFFLDFNNTFQQHVPGWTAHGLIALPPFEFTGEIVHATEAIKEFDQGADKPLTYNLELAYYPSKFPWIQFALRYEHSTELEGEPQEIYGIGTSLRPLDNLSLSFEYLRGTFKNNFSLDDNDNVQTSYDLIAIAATFLF</sequence>
<dbReference type="NCBIfam" id="NF033652">
    <property type="entry name" value="LbtU_sider_porin"/>
    <property type="match status" value="1"/>
</dbReference>
<evidence type="ECO:0000313" key="4">
    <source>
        <dbReference type="Proteomes" id="UP001302719"/>
    </source>
</evidence>